<proteinExistence type="predicted"/>
<organism evidence="1 2">
    <name type="scientific">Kitasatospora purpeofusca</name>
    <dbReference type="NCBI Taxonomy" id="67352"/>
    <lineage>
        <taxon>Bacteria</taxon>
        <taxon>Bacillati</taxon>
        <taxon>Actinomycetota</taxon>
        <taxon>Actinomycetes</taxon>
        <taxon>Kitasatosporales</taxon>
        <taxon>Streptomycetaceae</taxon>
        <taxon>Kitasatospora</taxon>
    </lineage>
</organism>
<name>A0ABZ1TWA7_9ACTN</name>
<protein>
    <recommendedName>
        <fullName evidence="3">AAA+ ATPase domain-containing protein</fullName>
    </recommendedName>
</protein>
<sequence length="902" mass="100033">MTIADLVTAPDARQEPFEALVHVEYQLRVLGLLCAAADQRPAKFATPGSLEKWAEYSVAQSEKLGCAECRTDALAVAASIDTEVVAEPRMSIQKVRNQVCHGGPMPDAVDQEALHRLVANNAERIVRIHEHGHVTELAPFFGTFDGTLAALHSFSGTSARYWPRRGEAFDLTDRDIVDALRKLELQRGDRLLDDYARDIARDLAGFAEPDSVCTLASPPEPIVVRWERRTTVGSVERIDRFELGADHARKWLSESGPKPYKAFLADICNWPLLKERLLEKLNDQVAAEDRISQELFPNLREHVRNVPTLVRIDDDYRGTQSNLTIAEACANVAEGVHAYRGSTSLITLTGEAGAGKTHSLLQFARDSLTSPGELDPVVIYVSSSRSSATTLEKLINDSVTGTMILVLDSVLSLCRAGLAILVIDGFDEMLGFRTYDNPLSGLEGILNKLRNRGAVILSARSSYSEARLRTSLAKHPAKDSQHRLTTMELLPWRKQQLRELTADLQIDVASAEIAPEIRQLLTTPFFCLAFAAWMLSDRTTGFLQFVIDTYLQRELGKLEGKDGGPIFDQQDLSAIFCEVAEMSERKESSEVSEDELEIAAQQALERDLAKEEKRRLVALCGMSAEWSDEELSFSFTHLAVAEHFLARQVVRVPPQQALSLLTSVAISPLCAQLIASMWPQEAEMSLVALVAELQAQVLAVASTEDRLPAMASLGELWARAHGAGDVARSASRIIVDRLELSGSGVVMLDQAEVKHLVLGPEVRLRLTACRVHRLDLSQTAVNPLLGDSHEQVFELLTQGELTSSPRQIRELLGLPEAVADEGFIGEFFREKIANSRAPIVVDRHYHAPIEDVRMRWTREFGVETWAAFAKQLVVDGELIKDRVNAAGSRKWRLRLTDTFHER</sequence>
<evidence type="ECO:0000313" key="1">
    <source>
        <dbReference type="EMBL" id="WUQ83033.1"/>
    </source>
</evidence>
<dbReference type="SUPFAM" id="SSF52540">
    <property type="entry name" value="P-loop containing nucleoside triphosphate hydrolases"/>
    <property type="match status" value="1"/>
</dbReference>
<accession>A0ABZ1TWA7</accession>
<dbReference type="InterPro" id="IPR027417">
    <property type="entry name" value="P-loop_NTPase"/>
</dbReference>
<dbReference type="Proteomes" id="UP001432222">
    <property type="component" value="Chromosome"/>
</dbReference>
<dbReference type="EMBL" id="CP108110">
    <property type="protein sequence ID" value="WUQ83033.1"/>
    <property type="molecule type" value="Genomic_DNA"/>
</dbReference>
<dbReference type="RefSeq" id="WP_328954069.1">
    <property type="nucleotide sequence ID" value="NZ_CP108110.1"/>
</dbReference>
<keyword evidence="2" id="KW-1185">Reference proteome</keyword>
<dbReference type="Gene3D" id="3.40.50.300">
    <property type="entry name" value="P-loop containing nucleotide triphosphate hydrolases"/>
    <property type="match status" value="1"/>
</dbReference>
<reference evidence="1" key="1">
    <citation type="submission" date="2022-10" db="EMBL/GenBank/DDBJ databases">
        <title>The complete genomes of actinobacterial strains from the NBC collection.</title>
        <authorList>
            <person name="Joergensen T.S."/>
            <person name="Alvarez Arevalo M."/>
            <person name="Sterndorff E.B."/>
            <person name="Faurdal D."/>
            <person name="Vuksanovic O."/>
            <person name="Mourched A.-S."/>
            <person name="Charusanti P."/>
            <person name="Shaw S."/>
            <person name="Blin K."/>
            <person name="Weber T."/>
        </authorList>
    </citation>
    <scope>NUCLEOTIDE SEQUENCE</scope>
    <source>
        <strain evidence="1">NBC_00222</strain>
    </source>
</reference>
<evidence type="ECO:0008006" key="3">
    <source>
        <dbReference type="Google" id="ProtNLM"/>
    </source>
</evidence>
<gene>
    <name evidence="1" type="ORF">OHA16_08645</name>
</gene>
<evidence type="ECO:0000313" key="2">
    <source>
        <dbReference type="Proteomes" id="UP001432222"/>
    </source>
</evidence>